<evidence type="ECO:0000256" key="4">
    <source>
        <dbReference type="ARBA" id="ARBA00022989"/>
    </source>
</evidence>
<feature type="transmembrane region" description="Helical" evidence="6">
    <location>
        <begin position="271"/>
        <end position="294"/>
    </location>
</feature>
<evidence type="ECO:0000313" key="8">
    <source>
        <dbReference type="Proteomes" id="UP000069030"/>
    </source>
</evidence>
<dbReference type="Pfam" id="PF03706">
    <property type="entry name" value="LPG_synthase_TM"/>
    <property type="match status" value="1"/>
</dbReference>
<dbReference type="Proteomes" id="UP000069030">
    <property type="component" value="Chromosome"/>
</dbReference>
<dbReference type="AlphaFoldDB" id="A0AAI8G4F9"/>
<gene>
    <name evidence="7" type="ORF">AS202_06165</name>
</gene>
<keyword evidence="5 6" id="KW-0472">Membrane</keyword>
<accession>A0AAI8G4F9</accession>
<comment type="subcellular location">
    <subcellularLocation>
        <location evidence="1">Cell membrane</location>
        <topology evidence="1">Multi-pass membrane protein</topology>
    </subcellularLocation>
</comment>
<dbReference type="GO" id="GO:0005886">
    <property type="term" value="C:plasma membrane"/>
    <property type="evidence" value="ECO:0007669"/>
    <property type="project" value="UniProtKB-SubCell"/>
</dbReference>
<keyword evidence="2" id="KW-1003">Cell membrane</keyword>
<keyword evidence="3 6" id="KW-0812">Transmembrane</keyword>
<reference evidence="7 8" key="1">
    <citation type="journal article" date="2016" name="J. Zhejiang Univ. Sci. B">
        <title>Antibiotic resistance mechanisms of Myroides sp.</title>
        <authorList>
            <person name="Hu S."/>
            <person name="Yuan S."/>
            <person name="Qu H."/>
            <person name="Jiang T."/>
            <person name="Zhou Y."/>
            <person name="Wang M."/>
            <person name="Ming D."/>
        </authorList>
    </citation>
    <scope>NUCLEOTIDE SEQUENCE [LARGE SCALE GENOMIC DNA]</scope>
    <source>
        <strain evidence="7 8">PR63039</strain>
    </source>
</reference>
<protein>
    <recommendedName>
        <fullName evidence="9">TIGR00374 family protein</fullName>
    </recommendedName>
</protein>
<name>A0AAI8G4F9_9FLAO</name>
<dbReference type="EMBL" id="CP013690">
    <property type="protein sequence ID" value="ALU25741.1"/>
    <property type="molecule type" value="Genomic_DNA"/>
</dbReference>
<feature type="transmembrane region" description="Helical" evidence="6">
    <location>
        <begin position="300"/>
        <end position="317"/>
    </location>
</feature>
<feature type="transmembrane region" description="Helical" evidence="6">
    <location>
        <begin position="7"/>
        <end position="26"/>
    </location>
</feature>
<sequence>MKKNISKLLNILLPLLLGVFLVYYAYNQFTEDQIEEMKSQFRDANYNYIIISSFFSILSLWARAYRWKYALRYMGYPVSTFTNFMAISIGYLLNLTVPRSGEVSRAIVLQKYEKVPFDKGFGSIVSERIIDLICLLLCVFLALILQYEVLKDFLLAKVPVEKLSILAIIAFVGLLATIALFYYSKWKVILFIKNKIKGLTEGVSSIFKMPYKVGFLFHTFLIWFGYIATFYFGTHALEATSSLSIPIVMSAFVAGSFAVSFTNGGFGAFPLIIAELLSIYSISAVAGTAFGWILWTTQTAIVVILGALSFLILPLYYNQKKN</sequence>
<evidence type="ECO:0000256" key="6">
    <source>
        <dbReference type="SAM" id="Phobius"/>
    </source>
</evidence>
<feature type="transmembrane region" description="Helical" evidence="6">
    <location>
        <begin position="163"/>
        <end position="183"/>
    </location>
</feature>
<feature type="transmembrane region" description="Helical" evidence="6">
    <location>
        <begin position="129"/>
        <end position="147"/>
    </location>
</feature>
<feature type="transmembrane region" description="Helical" evidence="6">
    <location>
        <begin position="239"/>
        <end position="259"/>
    </location>
</feature>
<dbReference type="RefSeq" id="WP_006257789.1">
    <property type="nucleotide sequence ID" value="NZ_BCMQ01000002.1"/>
</dbReference>
<proteinExistence type="predicted"/>
<keyword evidence="4 6" id="KW-1133">Transmembrane helix</keyword>
<feature type="transmembrane region" description="Helical" evidence="6">
    <location>
        <begin position="213"/>
        <end position="233"/>
    </location>
</feature>
<evidence type="ECO:0008006" key="9">
    <source>
        <dbReference type="Google" id="ProtNLM"/>
    </source>
</evidence>
<dbReference type="PANTHER" id="PTHR39087:SF2">
    <property type="entry name" value="UPF0104 MEMBRANE PROTEIN MJ1595"/>
    <property type="match status" value="1"/>
</dbReference>
<evidence type="ECO:0000256" key="5">
    <source>
        <dbReference type="ARBA" id="ARBA00023136"/>
    </source>
</evidence>
<dbReference type="KEGG" id="mod:AS202_06165"/>
<organism evidence="7 8">
    <name type="scientific">Myroides odoratimimus</name>
    <dbReference type="NCBI Taxonomy" id="76832"/>
    <lineage>
        <taxon>Bacteria</taxon>
        <taxon>Pseudomonadati</taxon>
        <taxon>Bacteroidota</taxon>
        <taxon>Flavobacteriia</taxon>
        <taxon>Flavobacteriales</taxon>
        <taxon>Flavobacteriaceae</taxon>
        <taxon>Myroides</taxon>
    </lineage>
</organism>
<evidence type="ECO:0000256" key="2">
    <source>
        <dbReference type="ARBA" id="ARBA00022475"/>
    </source>
</evidence>
<dbReference type="PANTHER" id="PTHR39087">
    <property type="entry name" value="UPF0104 MEMBRANE PROTEIN MJ1595"/>
    <property type="match status" value="1"/>
</dbReference>
<evidence type="ECO:0000256" key="3">
    <source>
        <dbReference type="ARBA" id="ARBA00022692"/>
    </source>
</evidence>
<evidence type="ECO:0000313" key="7">
    <source>
        <dbReference type="EMBL" id="ALU25741.1"/>
    </source>
</evidence>
<dbReference type="NCBIfam" id="TIGR00374">
    <property type="entry name" value="flippase-like domain"/>
    <property type="match status" value="1"/>
</dbReference>
<feature type="transmembrane region" description="Helical" evidence="6">
    <location>
        <begin position="46"/>
        <end position="65"/>
    </location>
</feature>
<dbReference type="InterPro" id="IPR022791">
    <property type="entry name" value="L-PG_synthase/AglD"/>
</dbReference>
<evidence type="ECO:0000256" key="1">
    <source>
        <dbReference type="ARBA" id="ARBA00004651"/>
    </source>
</evidence>